<dbReference type="AlphaFoldDB" id="A0A1F4VCY4"/>
<dbReference type="Proteomes" id="UP000176504">
    <property type="component" value="Unassembled WGS sequence"/>
</dbReference>
<dbReference type="SUPFAM" id="SSF81301">
    <property type="entry name" value="Nucleotidyltransferase"/>
    <property type="match status" value="1"/>
</dbReference>
<evidence type="ECO:0008006" key="3">
    <source>
        <dbReference type="Google" id="ProtNLM"/>
    </source>
</evidence>
<accession>A0A1F4VCY4</accession>
<comment type="caution">
    <text evidence="1">The sequence shown here is derived from an EMBL/GenBank/DDBJ whole genome shotgun (WGS) entry which is preliminary data.</text>
</comment>
<dbReference type="EMBL" id="MEVI01000003">
    <property type="protein sequence ID" value="OGC55024.1"/>
    <property type="molecule type" value="Genomic_DNA"/>
</dbReference>
<sequence length="244" mass="28031">MLTKAQLQSNLNKNPMVLRRLRTLKLAEGINPKFRTPHIVGGYLRNILLGHEPKDCDVVFQGYQLNQPGILEAVREAERRLKIDSYPNWDFENVLATGVTNDFYENTIGRYSHHTDYLTLLLIDTSGTLYLGDNKTLSGLEGRTFDLRFPGVEIWVNHRAKGKSYVYCLIGDLIRGLYLGQLLNLKYSLIAEFLLSYFDVFFKSLSPEDQQTRQAFWMKKTGCDPKYQHILDRFGVKSLKATAS</sequence>
<name>A0A1F4VCY4_UNCKA</name>
<protein>
    <recommendedName>
        <fullName evidence="3">Poly A polymerase head domain-containing protein</fullName>
    </recommendedName>
</protein>
<reference evidence="1 2" key="1">
    <citation type="journal article" date="2016" name="Nat. Commun.">
        <title>Thousands of microbial genomes shed light on interconnected biogeochemical processes in an aquifer system.</title>
        <authorList>
            <person name="Anantharaman K."/>
            <person name="Brown C.T."/>
            <person name="Hug L.A."/>
            <person name="Sharon I."/>
            <person name="Castelle C.J."/>
            <person name="Probst A.J."/>
            <person name="Thomas B.C."/>
            <person name="Singh A."/>
            <person name="Wilkins M.J."/>
            <person name="Karaoz U."/>
            <person name="Brodie E.L."/>
            <person name="Williams K.H."/>
            <person name="Hubbard S.S."/>
            <person name="Banfield J.F."/>
        </authorList>
    </citation>
    <scope>NUCLEOTIDE SEQUENCE [LARGE SCALE GENOMIC DNA]</scope>
</reference>
<organism evidence="1 2">
    <name type="scientific">candidate division WWE3 bacterium RIFCSPLOWO2_01_FULL_41_18</name>
    <dbReference type="NCBI Taxonomy" id="1802625"/>
    <lineage>
        <taxon>Bacteria</taxon>
        <taxon>Katanobacteria</taxon>
    </lineage>
</organism>
<evidence type="ECO:0000313" key="2">
    <source>
        <dbReference type="Proteomes" id="UP000176504"/>
    </source>
</evidence>
<gene>
    <name evidence="1" type="ORF">A3A78_03515</name>
</gene>
<proteinExistence type="predicted"/>
<evidence type="ECO:0000313" key="1">
    <source>
        <dbReference type="EMBL" id="OGC55024.1"/>
    </source>
</evidence>
<dbReference type="InterPro" id="IPR043519">
    <property type="entry name" value="NT_sf"/>
</dbReference>